<organism evidence="2 3">
    <name type="scientific">Romanomermis culicivorax</name>
    <name type="common">Nematode worm</name>
    <dbReference type="NCBI Taxonomy" id="13658"/>
    <lineage>
        <taxon>Eukaryota</taxon>
        <taxon>Metazoa</taxon>
        <taxon>Ecdysozoa</taxon>
        <taxon>Nematoda</taxon>
        <taxon>Enoplea</taxon>
        <taxon>Dorylaimia</taxon>
        <taxon>Mermithida</taxon>
        <taxon>Mermithoidea</taxon>
        <taxon>Mermithidae</taxon>
        <taxon>Romanomermis</taxon>
    </lineage>
</organism>
<protein>
    <submittedName>
        <fullName evidence="3">Uncharacterized protein</fullName>
    </submittedName>
</protein>
<reference evidence="3" key="1">
    <citation type="submission" date="2022-11" db="UniProtKB">
        <authorList>
            <consortium name="WormBaseParasite"/>
        </authorList>
    </citation>
    <scope>IDENTIFICATION</scope>
</reference>
<keyword evidence="2" id="KW-1185">Reference proteome</keyword>
<evidence type="ECO:0000313" key="2">
    <source>
        <dbReference type="Proteomes" id="UP000887565"/>
    </source>
</evidence>
<feature type="compositionally biased region" description="Basic and acidic residues" evidence="1">
    <location>
        <begin position="75"/>
        <end position="102"/>
    </location>
</feature>
<feature type="region of interest" description="Disordered" evidence="1">
    <location>
        <begin position="69"/>
        <end position="116"/>
    </location>
</feature>
<accession>A0A915IU82</accession>
<dbReference type="AlphaFoldDB" id="A0A915IU82"/>
<sequence>MQGQFNIRIPQSAMNFTNCKYDNFNANTDLANMLAQNCYLQDTQKLLFLLHAAMLDVFANIMQAAESAKSSSDALHGDSKDVHAVCNNSHHDSNRYLNRSRDQSPNQSKHPRSPTK</sequence>
<dbReference type="WBParaSite" id="nRc.2.0.1.t16939-RA">
    <property type="protein sequence ID" value="nRc.2.0.1.t16939-RA"/>
    <property type="gene ID" value="nRc.2.0.1.g16939"/>
</dbReference>
<proteinExistence type="predicted"/>
<evidence type="ECO:0000313" key="3">
    <source>
        <dbReference type="WBParaSite" id="nRc.2.0.1.t16939-RA"/>
    </source>
</evidence>
<dbReference type="Proteomes" id="UP000887565">
    <property type="component" value="Unplaced"/>
</dbReference>
<name>A0A915IU82_ROMCU</name>
<evidence type="ECO:0000256" key="1">
    <source>
        <dbReference type="SAM" id="MobiDB-lite"/>
    </source>
</evidence>